<dbReference type="InterPro" id="IPR036514">
    <property type="entry name" value="SGNH_hydro_sf"/>
</dbReference>
<protein>
    <submittedName>
        <fullName evidence="2">Lysophospholipase L1</fullName>
    </submittedName>
</protein>
<dbReference type="PANTHER" id="PTHR30383:SF5">
    <property type="entry name" value="SGNH HYDROLASE-TYPE ESTERASE DOMAIN-CONTAINING PROTEIN"/>
    <property type="match status" value="1"/>
</dbReference>
<name>A0A1M5HR19_9FLAO</name>
<dbReference type="PANTHER" id="PTHR30383">
    <property type="entry name" value="THIOESTERASE 1/PROTEASE 1/LYSOPHOSPHOLIPASE L1"/>
    <property type="match status" value="1"/>
</dbReference>
<evidence type="ECO:0000259" key="1">
    <source>
        <dbReference type="Pfam" id="PF13472"/>
    </source>
</evidence>
<dbReference type="EMBL" id="FQWL01000001">
    <property type="protein sequence ID" value="SHG18411.1"/>
    <property type="molecule type" value="Genomic_DNA"/>
</dbReference>
<dbReference type="Gene3D" id="3.40.50.1110">
    <property type="entry name" value="SGNH hydrolase"/>
    <property type="match status" value="1"/>
</dbReference>
<dbReference type="CDD" id="cd04502">
    <property type="entry name" value="SGNH_hydrolase_like_7"/>
    <property type="match status" value="1"/>
</dbReference>
<dbReference type="SUPFAM" id="SSF52266">
    <property type="entry name" value="SGNH hydrolase"/>
    <property type="match status" value="1"/>
</dbReference>
<gene>
    <name evidence="2" type="ORF">SAMN04488116_0142</name>
</gene>
<sequence length="224" mass="26047">MNYGIKTYLISLISLFSFVIVLGQKELPFKKEVEEIQAGLKDSWDISKMTIVFTGSSSIRMWKDLQDRFPGSQILNTGFGGSQSSDLEHYLDELILDYNPQQVFIYEGDNDINAKKSPRDIVGTLEDILEELKERKPDLDIVLISAKPSISRWHLKRRYMRLNKRLNKLASQTSGVRFADVWSVMLNKRKLKRDLFIEDGLHMNTKGYDIWYDVLKDYVNNNTL</sequence>
<dbReference type="AlphaFoldDB" id="A0A1M5HR19"/>
<feature type="domain" description="SGNH hydrolase-type esterase" evidence="1">
    <location>
        <begin position="62"/>
        <end position="210"/>
    </location>
</feature>
<dbReference type="InterPro" id="IPR013830">
    <property type="entry name" value="SGNH_hydro"/>
</dbReference>
<dbReference type="GO" id="GO:0004622">
    <property type="term" value="F:phosphatidylcholine lysophospholipase activity"/>
    <property type="evidence" value="ECO:0007669"/>
    <property type="project" value="TreeGrafter"/>
</dbReference>
<reference evidence="3" key="1">
    <citation type="submission" date="2016-11" db="EMBL/GenBank/DDBJ databases">
        <authorList>
            <person name="Varghese N."/>
            <person name="Submissions S."/>
        </authorList>
    </citation>
    <scope>NUCLEOTIDE SEQUENCE [LARGE SCALE GENOMIC DNA]</scope>
    <source>
        <strain evidence="3">DSM 22638</strain>
    </source>
</reference>
<dbReference type="Pfam" id="PF13472">
    <property type="entry name" value="Lipase_GDSL_2"/>
    <property type="match status" value="1"/>
</dbReference>
<evidence type="ECO:0000313" key="2">
    <source>
        <dbReference type="EMBL" id="SHG18411.1"/>
    </source>
</evidence>
<dbReference type="STRING" id="570519.SAMN04488116_0142"/>
<organism evidence="2 3">
    <name type="scientific">Flagellimonas flava</name>
    <dbReference type="NCBI Taxonomy" id="570519"/>
    <lineage>
        <taxon>Bacteria</taxon>
        <taxon>Pseudomonadati</taxon>
        <taxon>Bacteroidota</taxon>
        <taxon>Flavobacteriia</taxon>
        <taxon>Flavobacteriales</taxon>
        <taxon>Flavobacteriaceae</taxon>
        <taxon>Flagellimonas</taxon>
    </lineage>
</organism>
<proteinExistence type="predicted"/>
<dbReference type="Proteomes" id="UP000184532">
    <property type="component" value="Unassembled WGS sequence"/>
</dbReference>
<keyword evidence="3" id="KW-1185">Reference proteome</keyword>
<evidence type="ECO:0000313" key="3">
    <source>
        <dbReference type="Proteomes" id="UP000184532"/>
    </source>
</evidence>
<dbReference type="InterPro" id="IPR051532">
    <property type="entry name" value="Ester_Hydrolysis_Enzymes"/>
</dbReference>
<dbReference type="RefSeq" id="WP_245812743.1">
    <property type="nucleotide sequence ID" value="NZ_FQWL01000001.1"/>
</dbReference>
<accession>A0A1M5HR19</accession>